<dbReference type="InterPro" id="IPR051068">
    <property type="entry name" value="MFS_Domain-Containing_Protein"/>
</dbReference>
<feature type="domain" description="SPX" evidence="8">
    <location>
        <begin position="2"/>
        <end position="145"/>
    </location>
</feature>
<dbReference type="Gramene" id="C.cajan_07329.t">
    <property type="protein sequence ID" value="C.cajan_07329.t"/>
    <property type="gene ID" value="C.cajan_07329"/>
</dbReference>
<feature type="transmembrane region" description="Helical" evidence="7">
    <location>
        <begin position="413"/>
        <end position="431"/>
    </location>
</feature>
<dbReference type="GO" id="GO:0009705">
    <property type="term" value="C:plant-type vacuole membrane"/>
    <property type="evidence" value="ECO:0007669"/>
    <property type="project" value="TreeGrafter"/>
</dbReference>
<dbReference type="InterPro" id="IPR036259">
    <property type="entry name" value="MFS_trans_sf"/>
</dbReference>
<feature type="compositionally biased region" description="Acidic residues" evidence="6">
    <location>
        <begin position="471"/>
        <end position="482"/>
    </location>
</feature>
<evidence type="ECO:0000313" key="9">
    <source>
        <dbReference type="EMBL" id="KYP74839.1"/>
    </source>
</evidence>
<evidence type="ECO:0000259" key="8">
    <source>
        <dbReference type="PROSITE" id="PS51382"/>
    </source>
</evidence>
<dbReference type="PANTHER" id="PTHR23510">
    <property type="entry name" value="INNER MEMBRANE TRANSPORT PROTEIN YAJR"/>
    <property type="match status" value="1"/>
</dbReference>
<reference evidence="9 10" key="1">
    <citation type="journal article" date="2012" name="Nat. Biotechnol.">
        <title>Draft genome sequence of pigeonpea (Cajanus cajan), an orphan legume crop of resource-poor farmers.</title>
        <authorList>
            <person name="Varshney R.K."/>
            <person name="Chen W."/>
            <person name="Li Y."/>
            <person name="Bharti A.K."/>
            <person name="Saxena R.K."/>
            <person name="Schlueter J.A."/>
            <person name="Donoghue M.T."/>
            <person name="Azam S."/>
            <person name="Fan G."/>
            <person name="Whaley A.M."/>
            <person name="Farmer A.D."/>
            <person name="Sheridan J."/>
            <person name="Iwata A."/>
            <person name="Tuteja R."/>
            <person name="Penmetsa R.V."/>
            <person name="Wu W."/>
            <person name="Upadhyaya H.D."/>
            <person name="Yang S.P."/>
            <person name="Shah T."/>
            <person name="Saxena K.B."/>
            <person name="Michael T."/>
            <person name="McCombie W.R."/>
            <person name="Yang B."/>
            <person name="Zhang G."/>
            <person name="Yang H."/>
            <person name="Wang J."/>
            <person name="Spillane C."/>
            <person name="Cook D.R."/>
            <person name="May G.D."/>
            <person name="Xu X."/>
            <person name="Jackson S.A."/>
        </authorList>
    </citation>
    <scope>NUCLEOTIDE SEQUENCE [LARGE SCALE GENOMIC DNA]</scope>
    <source>
        <strain evidence="10">cv. Asha</strain>
    </source>
</reference>
<dbReference type="GO" id="GO:0022857">
    <property type="term" value="F:transmembrane transporter activity"/>
    <property type="evidence" value="ECO:0007669"/>
    <property type="project" value="InterPro"/>
</dbReference>
<name>A0A151U6C9_CAJCA</name>
<evidence type="ECO:0000256" key="7">
    <source>
        <dbReference type="SAM" id="Phobius"/>
    </source>
</evidence>
<evidence type="ECO:0000313" key="10">
    <source>
        <dbReference type="Proteomes" id="UP000075243"/>
    </source>
</evidence>
<sequence length="691" mass="77777">MVSFGKKLKERQIQEWQGYYINYKLMKKRVKQYAQQIEHGTLDRRHVLKDFSRMLDNQIEKIVLFLLEQQGVLASRIAQLAEKHEVIQQEPHISKISELREAYRAVGQQLLKLLFFVEVNAVGLRKILKKFDKRFGYKFTDYYVKTRANHPYSQLQQVFKHVGFGAVVGALSRNLHELQEDQESQGSFYSIYDQPTLPLQDPVIDSIRAAVDRLTNSTNFLNFLGKHALIMQEELPVPADEHVDQRYHFMSLSLNLANTFLYMVNTYIIVPTADDYSISLGAAPTVCGIVIGAMAVAQVFSSVYFSAWSNISYFRPLVFSSIVLFLGNAMYAMAYDINSIWILLIGRLLCGFGSARAVNRRYISDCVPLKIRMQASAGFVSASALGMACGPALAGLLQTHFKIYNITFNQDTLPGWVMAIAWLIYLVWLWITFKEPSHDIEENNTPHPSHADNSALEKGIKQSLLKSSENKEDEDADSEEAPEDSRQPANSIGSAYRLLTPSVKVQLLIYFMLKYAMEILLSESSVITTYYFNWTTSTVSVFLACLGLTVLPVNIIVGTYISNMFEDRQILLASEIMVFVGIVFSFNVIFPYSEPQYISSGLLMFVSAEVLEGVNLSLLSRVMSSRLSRGTYNGGLLSTEAGTLARVIADATITLAGYGGVNRLLNVTLLPSFFICVISILATCYTYNSLY</sequence>
<dbReference type="InterPro" id="IPR004331">
    <property type="entry name" value="SPX_dom"/>
</dbReference>
<feature type="transmembrane region" description="Helical" evidence="7">
    <location>
        <begin position="379"/>
        <end position="401"/>
    </location>
</feature>
<dbReference type="SUPFAM" id="SSF103473">
    <property type="entry name" value="MFS general substrate transporter"/>
    <property type="match status" value="1"/>
</dbReference>
<feature type="transmembrane region" description="Helical" evidence="7">
    <location>
        <begin position="570"/>
        <end position="590"/>
    </location>
</feature>
<dbReference type="InterPro" id="IPR045264">
    <property type="entry name" value="SPXM_SPX_plant"/>
</dbReference>
<dbReference type="Gene3D" id="1.20.1250.20">
    <property type="entry name" value="MFS general substrate transporter like domains"/>
    <property type="match status" value="1"/>
</dbReference>
<dbReference type="PANTHER" id="PTHR23510:SF67">
    <property type="entry name" value="PROTEIN, PUTATIVE-RELATED"/>
    <property type="match status" value="1"/>
</dbReference>
<evidence type="ECO:0000256" key="2">
    <source>
        <dbReference type="ARBA" id="ARBA00008335"/>
    </source>
</evidence>
<dbReference type="OrthoDB" id="5588846at2759"/>
<evidence type="ECO:0000256" key="4">
    <source>
        <dbReference type="ARBA" id="ARBA00022989"/>
    </source>
</evidence>
<feature type="region of interest" description="Disordered" evidence="6">
    <location>
        <begin position="467"/>
        <end position="489"/>
    </location>
</feature>
<feature type="transmembrane region" description="Helical" evidence="7">
    <location>
        <begin position="340"/>
        <end position="358"/>
    </location>
</feature>
<feature type="transmembrane region" description="Helical" evidence="7">
    <location>
        <begin position="664"/>
        <end position="688"/>
    </location>
</feature>
<feature type="transmembrane region" description="Helical" evidence="7">
    <location>
        <begin position="282"/>
        <end position="305"/>
    </location>
</feature>
<dbReference type="InterPro" id="IPR011701">
    <property type="entry name" value="MFS"/>
</dbReference>
<protein>
    <submittedName>
        <fullName evidence="9">Membrane protein At1g63010 family</fullName>
    </submittedName>
</protein>
<gene>
    <name evidence="9" type="ORF">KK1_007532</name>
</gene>
<feature type="transmembrane region" description="Helical" evidence="7">
    <location>
        <begin position="507"/>
        <end position="532"/>
    </location>
</feature>
<organism evidence="9 10">
    <name type="scientific">Cajanus cajan</name>
    <name type="common">Pigeon pea</name>
    <name type="synonym">Cajanus indicus</name>
    <dbReference type="NCBI Taxonomy" id="3821"/>
    <lineage>
        <taxon>Eukaryota</taxon>
        <taxon>Viridiplantae</taxon>
        <taxon>Streptophyta</taxon>
        <taxon>Embryophyta</taxon>
        <taxon>Tracheophyta</taxon>
        <taxon>Spermatophyta</taxon>
        <taxon>Magnoliopsida</taxon>
        <taxon>eudicotyledons</taxon>
        <taxon>Gunneridae</taxon>
        <taxon>Pentapetalae</taxon>
        <taxon>rosids</taxon>
        <taxon>fabids</taxon>
        <taxon>Fabales</taxon>
        <taxon>Fabaceae</taxon>
        <taxon>Papilionoideae</taxon>
        <taxon>50 kb inversion clade</taxon>
        <taxon>NPAAA clade</taxon>
        <taxon>indigoferoid/millettioid clade</taxon>
        <taxon>Phaseoleae</taxon>
        <taxon>Cajanus</taxon>
    </lineage>
</organism>
<comment type="similarity">
    <text evidence="2">Belongs to the major facilitator superfamily.</text>
</comment>
<keyword evidence="4 7" id="KW-1133">Transmembrane helix</keyword>
<feature type="transmembrane region" description="Helical" evidence="7">
    <location>
        <begin position="538"/>
        <end position="558"/>
    </location>
</feature>
<evidence type="ECO:0000256" key="5">
    <source>
        <dbReference type="ARBA" id="ARBA00023136"/>
    </source>
</evidence>
<keyword evidence="3 7" id="KW-0812">Transmembrane</keyword>
<dbReference type="GO" id="GO:1905011">
    <property type="term" value="P:transmembrane phosphate ion transport from cytosol to vacuole"/>
    <property type="evidence" value="ECO:0007669"/>
    <property type="project" value="TreeGrafter"/>
</dbReference>
<dbReference type="EMBL" id="CM003604">
    <property type="protein sequence ID" value="KYP74839.1"/>
    <property type="molecule type" value="Genomic_DNA"/>
</dbReference>
<comment type="subcellular location">
    <subcellularLocation>
        <location evidence="1">Membrane</location>
        <topology evidence="1">Multi-pass membrane protein</topology>
    </subcellularLocation>
</comment>
<evidence type="ECO:0000256" key="1">
    <source>
        <dbReference type="ARBA" id="ARBA00004141"/>
    </source>
</evidence>
<accession>A0A151U6C9</accession>
<dbReference type="CDD" id="cd14479">
    <property type="entry name" value="SPX-MFS_plant"/>
    <property type="match status" value="1"/>
</dbReference>
<dbReference type="Proteomes" id="UP000075243">
    <property type="component" value="Chromosome 2"/>
</dbReference>
<keyword evidence="10" id="KW-1185">Reference proteome</keyword>
<evidence type="ECO:0000256" key="6">
    <source>
        <dbReference type="SAM" id="MobiDB-lite"/>
    </source>
</evidence>
<dbReference type="AlphaFoldDB" id="A0A151U6C9"/>
<feature type="transmembrane region" description="Helical" evidence="7">
    <location>
        <begin position="596"/>
        <end position="619"/>
    </location>
</feature>
<dbReference type="OMA" id="QAYYINY"/>
<feature type="transmembrane region" description="Helical" evidence="7">
    <location>
        <begin position="317"/>
        <end position="334"/>
    </location>
</feature>
<proteinExistence type="inferred from homology"/>
<feature type="transmembrane region" description="Helical" evidence="7">
    <location>
        <begin position="252"/>
        <end position="270"/>
    </location>
</feature>
<dbReference type="PROSITE" id="PS51382">
    <property type="entry name" value="SPX"/>
    <property type="match status" value="1"/>
</dbReference>
<keyword evidence="5 7" id="KW-0472">Membrane</keyword>
<evidence type="ECO:0000256" key="3">
    <source>
        <dbReference type="ARBA" id="ARBA00022692"/>
    </source>
</evidence>
<dbReference type="Pfam" id="PF07690">
    <property type="entry name" value="MFS_1"/>
    <property type="match status" value="1"/>
</dbReference>